<reference evidence="2 3" key="1">
    <citation type="submission" date="2024-01" db="EMBL/GenBank/DDBJ databases">
        <title>A draft genome for a cacao thread blight-causing isolate of Paramarasmius palmivorus.</title>
        <authorList>
            <person name="Baruah I.K."/>
            <person name="Bukari Y."/>
            <person name="Amoako-Attah I."/>
            <person name="Meinhardt L.W."/>
            <person name="Bailey B.A."/>
            <person name="Cohen S.P."/>
        </authorList>
    </citation>
    <scope>NUCLEOTIDE SEQUENCE [LARGE SCALE GENOMIC DNA]</scope>
    <source>
        <strain evidence="2 3">GH-12</strain>
    </source>
</reference>
<evidence type="ECO:0000313" key="3">
    <source>
        <dbReference type="Proteomes" id="UP001383192"/>
    </source>
</evidence>
<dbReference type="Gene3D" id="3.40.50.1240">
    <property type="entry name" value="Phosphoglycerate mutase-like"/>
    <property type="match status" value="1"/>
</dbReference>
<dbReference type="InterPro" id="IPR029033">
    <property type="entry name" value="His_PPase_superfam"/>
</dbReference>
<dbReference type="SUPFAM" id="SSF53254">
    <property type="entry name" value="Phosphoglycerate mutase-like"/>
    <property type="match status" value="1"/>
</dbReference>
<dbReference type="InterPro" id="IPR013078">
    <property type="entry name" value="His_Pase_superF_clade-1"/>
</dbReference>
<feature type="chain" id="PRO_5043821900" evidence="1">
    <location>
        <begin position="19"/>
        <end position="345"/>
    </location>
</feature>
<accession>A0AAW0EFN0</accession>
<name>A0AAW0EFN0_9AGAR</name>
<feature type="signal peptide" evidence="1">
    <location>
        <begin position="1"/>
        <end position="18"/>
    </location>
</feature>
<protein>
    <submittedName>
        <fullName evidence="2">Phosphoglycerate mutase pmu1</fullName>
    </submittedName>
</protein>
<sequence length="345" mass="38652">MKSSPLAFLVSLPWLVTSSMVSRTYTAVPGFFIQDNATTADAASSLVFIPPRFGLLDDSDNHWDELLAKVDRLNCEAEKGTSYKVVIFGRHGQGFHNVAEAKYGTEAWDDYWSKLDGDGELVWGPDAELTPLGEDQARAVNQAWKTELAFNIPLPKRRYSSPMTRALNTYLLTFEDIPLVGRPLVLENLREQYGEHTCDKRRSRTYIATTFPQFDIEQGFTEEDELWTADERESSVHVASRAKAVLDVIFENDVDETWYHQRVPGGCWEAIVFAPNWRCATYGHQSSGELTTYRADALCLGSPALSFSCWKASGPHRYLTTASNLPPPLPATSDYPALKIAMDPP</sequence>
<dbReference type="GO" id="GO:0016791">
    <property type="term" value="F:phosphatase activity"/>
    <property type="evidence" value="ECO:0007669"/>
    <property type="project" value="TreeGrafter"/>
</dbReference>
<gene>
    <name evidence="2" type="primary">PMU1</name>
    <name evidence="2" type="ORF">VNI00_000279</name>
</gene>
<dbReference type="PANTHER" id="PTHR48100:SF1">
    <property type="entry name" value="HISTIDINE PHOSPHATASE FAMILY PROTEIN-RELATED"/>
    <property type="match status" value="1"/>
</dbReference>
<dbReference type="AlphaFoldDB" id="A0AAW0EFN0"/>
<proteinExistence type="predicted"/>
<dbReference type="Proteomes" id="UP001383192">
    <property type="component" value="Unassembled WGS sequence"/>
</dbReference>
<dbReference type="InterPro" id="IPR050275">
    <property type="entry name" value="PGM_Phosphatase"/>
</dbReference>
<dbReference type="CDD" id="cd07067">
    <property type="entry name" value="HP_PGM_like"/>
    <property type="match status" value="1"/>
</dbReference>
<dbReference type="Pfam" id="PF00300">
    <property type="entry name" value="His_Phos_1"/>
    <property type="match status" value="1"/>
</dbReference>
<keyword evidence="1" id="KW-0732">Signal</keyword>
<keyword evidence="3" id="KW-1185">Reference proteome</keyword>
<dbReference type="EMBL" id="JAYKXP010000001">
    <property type="protein sequence ID" value="KAK7062789.1"/>
    <property type="molecule type" value="Genomic_DNA"/>
</dbReference>
<dbReference type="PANTHER" id="PTHR48100">
    <property type="entry name" value="BROAD-SPECIFICITY PHOSPHATASE YOR283W-RELATED"/>
    <property type="match status" value="1"/>
</dbReference>
<evidence type="ECO:0000313" key="2">
    <source>
        <dbReference type="EMBL" id="KAK7062789.1"/>
    </source>
</evidence>
<comment type="caution">
    <text evidence="2">The sequence shown here is derived from an EMBL/GenBank/DDBJ whole genome shotgun (WGS) entry which is preliminary data.</text>
</comment>
<dbReference type="GO" id="GO:0005737">
    <property type="term" value="C:cytoplasm"/>
    <property type="evidence" value="ECO:0007669"/>
    <property type="project" value="TreeGrafter"/>
</dbReference>
<organism evidence="2 3">
    <name type="scientific">Paramarasmius palmivorus</name>
    <dbReference type="NCBI Taxonomy" id="297713"/>
    <lineage>
        <taxon>Eukaryota</taxon>
        <taxon>Fungi</taxon>
        <taxon>Dikarya</taxon>
        <taxon>Basidiomycota</taxon>
        <taxon>Agaricomycotina</taxon>
        <taxon>Agaricomycetes</taxon>
        <taxon>Agaricomycetidae</taxon>
        <taxon>Agaricales</taxon>
        <taxon>Marasmiineae</taxon>
        <taxon>Marasmiaceae</taxon>
        <taxon>Paramarasmius</taxon>
    </lineage>
</organism>
<evidence type="ECO:0000256" key="1">
    <source>
        <dbReference type="SAM" id="SignalP"/>
    </source>
</evidence>